<evidence type="ECO:0000256" key="1">
    <source>
        <dbReference type="ARBA" id="ARBA00001966"/>
    </source>
</evidence>
<evidence type="ECO:0000256" key="3">
    <source>
        <dbReference type="ARBA" id="ARBA00022723"/>
    </source>
</evidence>
<dbReference type="InterPro" id="IPR004588">
    <property type="entry name" value="IspG_bac-typ"/>
</dbReference>
<keyword evidence="5" id="KW-0408">Iron</keyword>
<sequence length="404" mass="44878">MNKEKLTQYTASEEDFSSLLYQKRHSWEVKVGNIAIGGNNPIRIQSMTNTNTMNTMDTVNQTLRLVDAGCELVRITAQDVKAAQNLYEIRNELEKRNCFVPLIADIHFNPKAAEVAATIVQKVRINPGNYFERNSSNSSLTDKEYCDELEKIKERLFPLIEICKKHNTAIRVGTNHGSLSQRVVMKYGNTPFAMAVSALEFARIIHSMDFDSLVLSQKASNVKVMVSSVRLMKEMLDKEELLYPIHLGVTEAGSGEDGKIKSAVGIGTLLSLGIGDTIRVSLTEKPEAEIPVAKDILQASGDRIYKAEFVSCPTCGRTSYDLESVLSKVKERCSHLVGVRIGVMGCIVNGPGEMADADYGYVGSGNKKVNLYRGKDLAFQNIDEEAAIEKLINMIKEDGRWIER</sequence>
<dbReference type="GO" id="GO:0019288">
    <property type="term" value="P:isopentenyl diphosphate biosynthetic process, methylerythritol 4-phosphate pathway"/>
    <property type="evidence" value="ECO:0007669"/>
    <property type="project" value="TreeGrafter"/>
</dbReference>
<dbReference type="Gene3D" id="3.20.20.20">
    <property type="entry name" value="Dihydropteroate synthase-like"/>
    <property type="match status" value="1"/>
</dbReference>
<dbReference type="PIRSF" id="PIRSF004640">
    <property type="entry name" value="IspG"/>
    <property type="match status" value="1"/>
</dbReference>
<dbReference type="SUPFAM" id="SSF56014">
    <property type="entry name" value="Nitrite and sulphite reductase 4Fe-4S domain-like"/>
    <property type="match status" value="1"/>
</dbReference>
<dbReference type="InterPro" id="IPR045854">
    <property type="entry name" value="NO2/SO3_Rdtase_4Fe4S_sf"/>
</dbReference>
<name>A0A644TTF1_9ZZZZ</name>
<evidence type="ECO:0000256" key="6">
    <source>
        <dbReference type="ARBA" id="ARBA00023014"/>
    </source>
</evidence>
<keyword evidence="6" id="KW-0411">Iron-sulfur</keyword>
<feature type="domain" description="IspG TIM-barrel" evidence="8">
    <location>
        <begin position="28"/>
        <end position="294"/>
    </location>
</feature>
<dbReference type="GO" id="GO:0005506">
    <property type="term" value="F:iron ion binding"/>
    <property type="evidence" value="ECO:0007669"/>
    <property type="project" value="InterPro"/>
</dbReference>
<dbReference type="NCBIfam" id="TIGR00612">
    <property type="entry name" value="ispG_gcpE"/>
    <property type="match status" value="1"/>
</dbReference>
<gene>
    <name evidence="10" type="primary">ispG_4</name>
    <name evidence="10" type="ORF">SDC9_15989</name>
</gene>
<keyword evidence="7" id="KW-0414">Isoprene biosynthesis</keyword>
<keyword evidence="3" id="KW-0479">Metal-binding</keyword>
<dbReference type="InterPro" id="IPR016425">
    <property type="entry name" value="IspG_bac"/>
</dbReference>
<dbReference type="InterPro" id="IPR058578">
    <property type="entry name" value="IspG_TIM"/>
</dbReference>
<organism evidence="10">
    <name type="scientific">bioreactor metagenome</name>
    <dbReference type="NCBI Taxonomy" id="1076179"/>
    <lineage>
        <taxon>unclassified sequences</taxon>
        <taxon>metagenomes</taxon>
        <taxon>ecological metagenomes</taxon>
    </lineage>
</organism>
<dbReference type="GO" id="GO:0046429">
    <property type="term" value="F:4-hydroxy-3-methylbut-2-en-1-yl diphosphate synthase activity (ferredoxin)"/>
    <property type="evidence" value="ECO:0007669"/>
    <property type="project" value="UniProtKB-EC"/>
</dbReference>
<dbReference type="Pfam" id="PF04551">
    <property type="entry name" value="GcpE"/>
    <property type="match status" value="1"/>
</dbReference>
<dbReference type="InterPro" id="IPR058579">
    <property type="entry name" value="IspG_C"/>
</dbReference>
<evidence type="ECO:0000259" key="9">
    <source>
        <dbReference type="Pfam" id="PF26540"/>
    </source>
</evidence>
<evidence type="ECO:0000256" key="4">
    <source>
        <dbReference type="ARBA" id="ARBA00023002"/>
    </source>
</evidence>
<dbReference type="InterPro" id="IPR011005">
    <property type="entry name" value="Dihydropteroate_synth-like_sf"/>
</dbReference>
<dbReference type="PANTHER" id="PTHR30454:SF0">
    <property type="entry name" value="4-HYDROXY-3-METHYLBUT-2-EN-1-YL DIPHOSPHATE SYNTHASE (FERREDOXIN), CHLOROPLASTIC"/>
    <property type="match status" value="1"/>
</dbReference>
<evidence type="ECO:0000256" key="7">
    <source>
        <dbReference type="ARBA" id="ARBA00023229"/>
    </source>
</evidence>
<keyword evidence="4 10" id="KW-0560">Oxidoreductase</keyword>
<dbReference type="Gene3D" id="3.30.413.10">
    <property type="entry name" value="Sulfite Reductase Hemoprotein, domain 1"/>
    <property type="match status" value="1"/>
</dbReference>
<evidence type="ECO:0000256" key="2">
    <source>
        <dbReference type="ARBA" id="ARBA00022485"/>
    </source>
</evidence>
<feature type="domain" description="IspG C-terminal" evidence="9">
    <location>
        <begin position="308"/>
        <end position="396"/>
    </location>
</feature>
<dbReference type="GO" id="GO:0051539">
    <property type="term" value="F:4 iron, 4 sulfur cluster binding"/>
    <property type="evidence" value="ECO:0007669"/>
    <property type="project" value="UniProtKB-KW"/>
</dbReference>
<proteinExistence type="inferred from homology"/>
<dbReference type="EMBL" id="VSSQ01000051">
    <property type="protein sequence ID" value="MPL70234.1"/>
    <property type="molecule type" value="Genomic_DNA"/>
</dbReference>
<dbReference type="NCBIfam" id="NF001540">
    <property type="entry name" value="PRK00366.1"/>
    <property type="match status" value="1"/>
</dbReference>
<dbReference type="AlphaFoldDB" id="A0A644TTF1"/>
<dbReference type="GO" id="GO:0016114">
    <property type="term" value="P:terpenoid biosynthetic process"/>
    <property type="evidence" value="ECO:0007669"/>
    <property type="project" value="InterPro"/>
</dbReference>
<evidence type="ECO:0000313" key="10">
    <source>
        <dbReference type="EMBL" id="MPL70234.1"/>
    </source>
</evidence>
<dbReference type="HAMAP" id="MF_00159">
    <property type="entry name" value="IspG"/>
    <property type="match status" value="1"/>
</dbReference>
<dbReference type="PANTHER" id="PTHR30454">
    <property type="entry name" value="4-HYDROXY-3-METHYLBUT-2-EN-1-YL DIPHOSPHATE SYNTHASE"/>
    <property type="match status" value="1"/>
</dbReference>
<dbReference type="EC" id="1.17.7.1" evidence="10"/>
<evidence type="ECO:0000259" key="8">
    <source>
        <dbReference type="Pfam" id="PF04551"/>
    </source>
</evidence>
<evidence type="ECO:0000256" key="5">
    <source>
        <dbReference type="ARBA" id="ARBA00023004"/>
    </source>
</evidence>
<protein>
    <submittedName>
        <fullName evidence="10">4-hydroxy-3-methylbut-2-en-1-yl diphosphate synthase (Ferredoxin)</fullName>
        <ecNumber evidence="10">1.17.7.1</ecNumber>
    </submittedName>
</protein>
<comment type="caution">
    <text evidence="10">The sequence shown here is derived from an EMBL/GenBank/DDBJ whole genome shotgun (WGS) entry which is preliminary data.</text>
</comment>
<reference evidence="10" key="1">
    <citation type="submission" date="2019-08" db="EMBL/GenBank/DDBJ databases">
        <authorList>
            <person name="Kucharzyk K."/>
            <person name="Murdoch R.W."/>
            <person name="Higgins S."/>
            <person name="Loffler F."/>
        </authorList>
    </citation>
    <scope>NUCLEOTIDE SEQUENCE</scope>
</reference>
<keyword evidence="2" id="KW-0004">4Fe-4S</keyword>
<accession>A0A644TTF1</accession>
<dbReference type="Pfam" id="PF26540">
    <property type="entry name" value="GcpE_C"/>
    <property type="match status" value="1"/>
</dbReference>
<comment type="cofactor">
    <cofactor evidence="1">
        <name>[4Fe-4S] cluster</name>
        <dbReference type="ChEBI" id="CHEBI:49883"/>
    </cofactor>
</comment>